<organism evidence="9 10">
    <name type="scientific">Streptococcus himalayensis</name>
    <dbReference type="NCBI Taxonomy" id="1888195"/>
    <lineage>
        <taxon>Bacteria</taxon>
        <taxon>Bacillati</taxon>
        <taxon>Bacillota</taxon>
        <taxon>Bacilli</taxon>
        <taxon>Lactobacillales</taxon>
        <taxon>Streptococcaceae</taxon>
        <taxon>Streptococcus</taxon>
    </lineage>
</organism>
<keyword evidence="3" id="KW-1003">Cell membrane</keyword>
<evidence type="ECO:0000256" key="4">
    <source>
        <dbReference type="ARBA" id="ARBA00022692"/>
    </source>
</evidence>
<reference evidence="9" key="2">
    <citation type="submission" date="2020-09" db="EMBL/GenBank/DDBJ databases">
        <authorList>
            <person name="Sun Q."/>
            <person name="Zhou Y."/>
        </authorList>
    </citation>
    <scope>NUCLEOTIDE SEQUENCE</scope>
    <source>
        <strain evidence="9">CGMCC 1.15533</strain>
    </source>
</reference>
<feature type="transmembrane region" description="Helical" evidence="7">
    <location>
        <begin position="319"/>
        <end position="340"/>
    </location>
</feature>
<keyword evidence="10" id="KW-1185">Reference proteome</keyword>
<dbReference type="InterPro" id="IPR047692">
    <property type="entry name" value="T4P_ComGB"/>
</dbReference>
<feature type="transmembrane region" description="Helical" evidence="7">
    <location>
        <begin position="168"/>
        <end position="186"/>
    </location>
</feature>
<evidence type="ECO:0000256" key="3">
    <source>
        <dbReference type="ARBA" id="ARBA00022475"/>
    </source>
</evidence>
<evidence type="ECO:0000256" key="6">
    <source>
        <dbReference type="ARBA" id="ARBA00023136"/>
    </source>
</evidence>
<feature type="transmembrane region" description="Helical" evidence="7">
    <location>
        <begin position="126"/>
        <end position="148"/>
    </location>
</feature>
<keyword evidence="6 7" id="KW-0472">Membrane</keyword>
<dbReference type="PRINTS" id="PR00812">
    <property type="entry name" value="BCTERIALGSPF"/>
</dbReference>
<dbReference type="InterPro" id="IPR018076">
    <property type="entry name" value="T2SS_GspF_dom"/>
</dbReference>
<dbReference type="NCBIfam" id="NF041012">
    <property type="entry name" value="T4P_ComGB"/>
    <property type="match status" value="1"/>
</dbReference>
<dbReference type="OrthoDB" id="2294348at2"/>
<dbReference type="Proteomes" id="UP000660801">
    <property type="component" value="Unassembled WGS sequence"/>
</dbReference>
<feature type="transmembrane region" description="Helical" evidence="7">
    <location>
        <begin position="198"/>
        <end position="218"/>
    </location>
</feature>
<sequence length="347" mass="39533">MRKLISFLQQDISVLNKRKAKKLSINKQKKVIELFNNLFSSGFHLAETVNFLGRSALLESVYVDTMRDGLSTGQPFSKIMGCLGFSDAIVTQLSLAEFHGNVTLSMVKIEEYLENLSKVRKKLIEVATYPLLLLGFLVLIMLGLRNYLLPQMDSSNLATQIISHLPQIFLGIVLFLSLSVLAFLVYVRKTAKLKLFSFLANIPILGPYISIYLTAYYAREWGNMIGQGLELGQIFQMMQEQPSKLFQEIGGDLELALQNGQGFSQKVQDYPFFKKELGLIIEYGEVKSRLGRELEVYAEKTWEEFFTRVNRAMNLVQPLVFVFVALMIVMLYAAMLLPIYENMEVQI</sequence>
<accession>A0A917A912</accession>
<dbReference type="AlphaFoldDB" id="A0A917A912"/>
<proteinExistence type="inferred from homology"/>
<dbReference type="Gene3D" id="1.20.81.30">
    <property type="entry name" value="Type II secretion system (T2SS), domain F"/>
    <property type="match status" value="2"/>
</dbReference>
<reference evidence="9" key="1">
    <citation type="journal article" date="2014" name="Int. J. Syst. Evol. Microbiol.">
        <title>Complete genome sequence of Corynebacterium casei LMG S-19264T (=DSM 44701T), isolated from a smear-ripened cheese.</title>
        <authorList>
            <consortium name="US DOE Joint Genome Institute (JGI-PGF)"/>
            <person name="Walter F."/>
            <person name="Albersmeier A."/>
            <person name="Kalinowski J."/>
            <person name="Ruckert C."/>
        </authorList>
    </citation>
    <scope>NUCLEOTIDE SEQUENCE</scope>
    <source>
        <strain evidence="9">CGMCC 1.15533</strain>
    </source>
</reference>
<evidence type="ECO:0000313" key="9">
    <source>
        <dbReference type="EMBL" id="GGE36282.1"/>
    </source>
</evidence>
<evidence type="ECO:0000256" key="5">
    <source>
        <dbReference type="ARBA" id="ARBA00022989"/>
    </source>
</evidence>
<comment type="caution">
    <text evidence="9">The sequence shown here is derived from an EMBL/GenBank/DDBJ whole genome shotgun (WGS) entry which is preliminary data.</text>
</comment>
<evidence type="ECO:0000259" key="8">
    <source>
        <dbReference type="Pfam" id="PF00482"/>
    </source>
</evidence>
<evidence type="ECO:0000256" key="2">
    <source>
        <dbReference type="ARBA" id="ARBA00005745"/>
    </source>
</evidence>
<dbReference type="PANTHER" id="PTHR30012:SF0">
    <property type="entry name" value="TYPE II SECRETION SYSTEM PROTEIN F-RELATED"/>
    <property type="match status" value="1"/>
</dbReference>
<gene>
    <name evidence="9" type="primary">comYB</name>
    <name evidence="9" type="ORF">GCM10011510_17040</name>
</gene>
<dbReference type="PANTHER" id="PTHR30012">
    <property type="entry name" value="GENERAL SECRETION PATHWAY PROTEIN"/>
    <property type="match status" value="1"/>
</dbReference>
<comment type="subcellular location">
    <subcellularLocation>
        <location evidence="1">Cell membrane</location>
        <topology evidence="1">Multi-pass membrane protein</topology>
    </subcellularLocation>
</comment>
<comment type="similarity">
    <text evidence="2">Belongs to the GSP F family.</text>
</comment>
<evidence type="ECO:0000256" key="1">
    <source>
        <dbReference type="ARBA" id="ARBA00004651"/>
    </source>
</evidence>
<dbReference type="GO" id="GO:0005886">
    <property type="term" value="C:plasma membrane"/>
    <property type="evidence" value="ECO:0007669"/>
    <property type="project" value="UniProtKB-SubCell"/>
</dbReference>
<dbReference type="Pfam" id="PF00482">
    <property type="entry name" value="T2SSF"/>
    <property type="match status" value="2"/>
</dbReference>
<keyword evidence="4 7" id="KW-0812">Transmembrane</keyword>
<dbReference type="InterPro" id="IPR003004">
    <property type="entry name" value="GspF/PilC"/>
</dbReference>
<dbReference type="EMBL" id="BMJN01000038">
    <property type="protein sequence ID" value="GGE36282.1"/>
    <property type="molecule type" value="Genomic_DNA"/>
</dbReference>
<name>A0A917A912_9STRE</name>
<evidence type="ECO:0000256" key="7">
    <source>
        <dbReference type="SAM" id="Phobius"/>
    </source>
</evidence>
<protein>
    <submittedName>
        <fullName evidence="9">Competence protein CglB</fullName>
    </submittedName>
</protein>
<evidence type="ECO:0000313" key="10">
    <source>
        <dbReference type="Proteomes" id="UP000660801"/>
    </source>
</evidence>
<dbReference type="RefSeq" id="WP_068994164.1">
    <property type="nucleotide sequence ID" value="NZ_BMJN01000038.1"/>
</dbReference>
<keyword evidence="5 7" id="KW-1133">Transmembrane helix</keyword>
<feature type="domain" description="Type II secretion system protein GspF" evidence="8">
    <location>
        <begin position="33"/>
        <end position="150"/>
    </location>
</feature>
<dbReference type="InterPro" id="IPR042094">
    <property type="entry name" value="T2SS_GspF_sf"/>
</dbReference>
<feature type="domain" description="Type II secretion system protein GspF" evidence="8">
    <location>
        <begin position="218"/>
        <end position="338"/>
    </location>
</feature>